<dbReference type="AlphaFoldDB" id="W6Q3B0"/>
<protein>
    <submittedName>
        <fullName evidence="1">Genomic scaffold, ProqFM164S02</fullName>
    </submittedName>
</protein>
<evidence type="ECO:0000313" key="1">
    <source>
        <dbReference type="EMBL" id="CDM30461.1"/>
    </source>
</evidence>
<accession>W6Q3B0</accession>
<dbReference type="EMBL" id="HG792016">
    <property type="protein sequence ID" value="CDM30461.1"/>
    <property type="molecule type" value="Genomic_DNA"/>
</dbReference>
<evidence type="ECO:0000313" key="2">
    <source>
        <dbReference type="Proteomes" id="UP000030686"/>
    </source>
</evidence>
<organism evidence="1 2">
    <name type="scientific">Penicillium roqueforti (strain FM164)</name>
    <dbReference type="NCBI Taxonomy" id="1365484"/>
    <lineage>
        <taxon>Eukaryota</taxon>
        <taxon>Fungi</taxon>
        <taxon>Dikarya</taxon>
        <taxon>Ascomycota</taxon>
        <taxon>Pezizomycotina</taxon>
        <taxon>Eurotiomycetes</taxon>
        <taxon>Eurotiomycetidae</taxon>
        <taxon>Eurotiales</taxon>
        <taxon>Aspergillaceae</taxon>
        <taxon>Penicillium</taxon>
    </lineage>
</organism>
<sequence length="86" mass="9927">MTDFLLQMWTARAPPDLTIVQPCLYSDWLTESLDRGIRRTLNGTAKWGNAIDYLIMRSMIPGYAVRFDQYTGTCMHITSWKMMTSA</sequence>
<reference evidence="1" key="1">
    <citation type="journal article" date="2014" name="Nat. Commun.">
        <title>Multiple recent horizontal transfers of a large genomic region in cheese making fungi.</title>
        <authorList>
            <person name="Cheeseman K."/>
            <person name="Ropars J."/>
            <person name="Renault P."/>
            <person name="Dupont J."/>
            <person name="Gouzy J."/>
            <person name="Branca A."/>
            <person name="Abraham A.L."/>
            <person name="Ceppi M."/>
            <person name="Conseiller E."/>
            <person name="Debuchy R."/>
            <person name="Malagnac F."/>
            <person name="Goarin A."/>
            <person name="Silar P."/>
            <person name="Lacoste S."/>
            <person name="Sallet E."/>
            <person name="Bensimon A."/>
            <person name="Giraud T."/>
            <person name="Brygoo Y."/>
        </authorList>
    </citation>
    <scope>NUCLEOTIDE SEQUENCE [LARGE SCALE GENOMIC DNA]</scope>
    <source>
        <strain evidence="1">FM164</strain>
    </source>
</reference>
<dbReference type="OrthoDB" id="2906425at2759"/>
<name>W6Q3B0_PENRF</name>
<proteinExistence type="predicted"/>
<gene>
    <name evidence="1" type="ORF">PROQFM164_S02g000610</name>
</gene>
<dbReference type="Proteomes" id="UP000030686">
    <property type="component" value="Unassembled WGS sequence"/>
</dbReference>
<keyword evidence="2" id="KW-1185">Reference proteome</keyword>